<dbReference type="InterPro" id="IPR053211">
    <property type="entry name" value="DNA_repair-toleration"/>
</dbReference>
<feature type="signal peptide" evidence="4">
    <location>
        <begin position="1"/>
        <end position="22"/>
    </location>
</feature>
<keyword evidence="2 4" id="KW-0732">Signal</keyword>
<dbReference type="SUPFAM" id="SSF52058">
    <property type="entry name" value="L domain-like"/>
    <property type="match status" value="1"/>
</dbReference>
<evidence type="ECO:0000256" key="1">
    <source>
        <dbReference type="ARBA" id="ARBA00022614"/>
    </source>
</evidence>
<proteinExistence type="predicted"/>
<sequence length="126" mass="13808">MLRPFQSSALLSLLIFATKILALAVIGVGSSAASTAHGNDTDRLALLAIKAQITEDPLRIMSSWNDSLNFCQWQGVSCGHKHRRVTRLNLRSLNLKGFMSVSIGNLSFLRNVDLSNNSFHGELPNE</sequence>
<evidence type="ECO:0000256" key="4">
    <source>
        <dbReference type="SAM" id="SignalP"/>
    </source>
</evidence>
<dbReference type="PANTHER" id="PTHR48060:SF21">
    <property type="entry name" value="L DOMAIN-LIKE PROTEIN"/>
    <property type="match status" value="1"/>
</dbReference>
<keyword evidence="1" id="KW-0433">Leucine-rich repeat</keyword>
<dbReference type="EMBL" id="BTGU01001482">
    <property type="protein sequence ID" value="GMN23997.1"/>
    <property type="molecule type" value="Genomic_DNA"/>
</dbReference>
<organism evidence="6 7">
    <name type="scientific">Ficus carica</name>
    <name type="common">Common fig</name>
    <dbReference type="NCBI Taxonomy" id="3494"/>
    <lineage>
        <taxon>Eukaryota</taxon>
        <taxon>Viridiplantae</taxon>
        <taxon>Streptophyta</taxon>
        <taxon>Embryophyta</taxon>
        <taxon>Tracheophyta</taxon>
        <taxon>Spermatophyta</taxon>
        <taxon>Magnoliopsida</taxon>
        <taxon>eudicotyledons</taxon>
        <taxon>Gunneridae</taxon>
        <taxon>Pentapetalae</taxon>
        <taxon>rosids</taxon>
        <taxon>fabids</taxon>
        <taxon>Rosales</taxon>
        <taxon>Moraceae</taxon>
        <taxon>Ficeae</taxon>
        <taxon>Ficus</taxon>
    </lineage>
</organism>
<dbReference type="InterPro" id="IPR013210">
    <property type="entry name" value="LRR_N_plant-typ"/>
</dbReference>
<evidence type="ECO:0000259" key="5">
    <source>
        <dbReference type="Pfam" id="PF08263"/>
    </source>
</evidence>
<feature type="non-terminal residue" evidence="6">
    <location>
        <position position="126"/>
    </location>
</feature>
<feature type="domain" description="Leucine-rich repeat-containing N-terminal plant-type" evidence="5">
    <location>
        <begin position="40"/>
        <end position="78"/>
    </location>
</feature>
<evidence type="ECO:0000256" key="3">
    <source>
        <dbReference type="ARBA" id="ARBA00022737"/>
    </source>
</evidence>
<evidence type="ECO:0000313" key="6">
    <source>
        <dbReference type="EMBL" id="GMN23997.1"/>
    </source>
</evidence>
<dbReference type="AlphaFoldDB" id="A0AA88CP13"/>
<dbReference type="Gene3D" id="3.80.10.10">
    <property type="entry name" value="Ribonuclease Inhibitor"/>
    <property type="match status" value="1"/>
</dbReference>
<dbReference type="InterPro" id="IPR032675">
    <property type="entry name" value="LRR_dom_sf"/>
</dbReference>
<accession>A0AA88CP13</accession>
<protein>
    <recommendedName>
        <fullName evidence="5">Leucine-rich repeat-containing N-terminal plant-type domain-containing protein</fullName>
    </recommendedName>
</protein>
<reference evidence="6" key="1">
    <citation type="submission" date="2023-07" db="EMBL/GenBank/DDBJ databases">
        <title>draft genome sequence of fig (Ficus carica).</title>
        <authorList>
            <person name="Takahashi T."/>
            <person name="Nishimura K."/>
        </authorList>
    </citation>
    <scope>NUCLEOTIDE SEQUENCE</scope>
</reference>
<keyword evidence="7" id="KW-1185">Reference proteome</keyword>
<feature type="chain" id="PRO_5041727909" description="Leucine-rich repeat-containing N-terminal plant-type domain-containing protein" evidence="4">
    <location>
        <begin position="23"/>
        <end position="126"/>
    </location>
</feature>
<dbReference type="Proteomes" id="UP001187192">
    <property type="component" value="Unassembled WGS sequence"/>
</dbReference>
<evidence type="ECO:0000313" key="7">
    <source>
        <dbReference type="Proteomes" id="UP001187192"/>
    </source>
</evidence>
<dbReference type="Pfam" id="PF08263">
    <property type="entry name" value="LRRNT_2"/>
    <property type="match status" value="1"/>
</dbReference>
<evidence type="ECO:0000256" key="2">
    <source>
        <dbReference type="ARBA" id="ARBA00022729"/>
    </source>
</evidence>
<comment type="caution">
    <text evidence="6">The sequence shown here is derived from an EMBL/GenBank/DDBJ whole genome shotgun (WGS) entry which is preliminary data.</text>
</comment>
<gene>
    <name evidence="6" type="ORF">TIFTF001_040522</name>
</gene>
<name>A0AA88CP13_FICCA</name>
<dbReference type="PANTHER" id="PTHR48060">
    <property type="entry name" value="DNA DAMAGE-REPAIR/TOLERATION PROTEIN DRT100"/>
    <property type="match status" value="1"/>
</dbReference>
<keyword evidence="3" id="KW-0677">Repeat</keyword>